<evidence type="ECO:0000313" key="4">
    <source>
        <dbReference type="EMBL" id="CAE6448932.1"/>
    </source>
</evidence>
<dbReference type="AlphaFoldDB" id="A0A8H3B757"/>
<feature type="compositionally biased region" description="Basic and acidic residues" evidence="1">
    <location>
        <begin position="33"/>
        <end position="49"/>
    </location>
</feature>
<organism evidence="4 5">
    <name type="scientific">Rhizoctonia solani</name>
    <dbReference type="NCBI Taxonomy" id="456999"/>
    <lineage>
        <taxon>Eukaryota</taxon>
        <taxon>Fungi</taxon>
        <taxon>Dikarya</taxon>
        <taxon>Basidiomycota</taxon>
        <taxon>Agaricomycotina</taxon>
        <taxon>Agaricomycetes</taxon>
        <taxon>Cantharellales</taxon>
        <taxon>Ceratobasidiaceae</taxon>
        <taxon>Rhizoctonia</taxon>
    </lineage>
</organism>
<name>A0A8H3B757_9AGAM</name>
<dbReference type="InterPro" id="IPR045338">
    <property type="entry name" value="DUF6535"/>
</dbReference>
<comment type="caution">
    <text evidence="4">The sequence shown here is derived from an EMBL/GenBank/DDBJ whole genome shotgun (WGS) entry which is preliminary data.</text>
</comment>
<feature type="transmembrane region" description="Helical" evidence="2">
    <location>
        <begin position="201"/>
        <end position="219"/>
    </location>
</feature>
<dbReference type="EMBL" id="CAJMWT010002630">
    <property type="protein sequence ID" value="CAE6448932.1"/>
    <property type="molecule type" value="Genomic_DNA"/>
</dbReference>
<feature type="domain" description="DUF6535" evidence="3">
    <location>
        <begin position="97"/>
        <end position="271"/>
    </location>
</feature>
<proteinExistence type="predicted"/>
<feature type="region of interest" description="Disordered" evidence="1">
    <location>
        <begin position="1"/>
        <end position="78"/>
    </location>
</feature>
<keyword evidence="2" id="KW-0812">Transmembrane</keyword>
<gene>
    <name evidence="4" type="ORF">RDB_LOCUS84276</name>
</gene>
<keyword evidence="2" id="KW-0472">Membrane</keyword>
<evidence type="ECO:0000256" key="2">
    <source>
        <dbReference type="SAM" id="Phobius"/>
    </source>
</evidence>
<evidence type="ECO:0000256" key="1">
    <source>
        <dbReference type="SAM" id="MobiDB-lite"/>
    </source>
</evidence>
<evidence type="ECO:0000313" key="5">
    <source>
        <dbReference type="Proteomes" id="UP000663843"/>
    </source>
</evidence>
<protein>
    <recommendedName>
        <fullName evidence="3">DUF6535 domain-containing protein</fullName>
    </recommendedName>
</protein>
<evidence type="ECO:0000259" key="3">
    <source>
        <dbReference type="Pfam" id="PF20153"/>
    </source>
</evidence>
<dbReference type="Pfam" id="PF20153">
    <property type="entry name" value="DUF6535"/>
    <property type="match status" value="1"/>
</dbReference>
<keyword evidence="2" id="KW-1133">Transmembrane helix</keyword>
<feature type="transmembrane region" description="Helical" evidence="2">
    <location>
        <begin position="121"/>
        <end position="139"/>
    </location>
</feature>
<dbReference type="Proteomes" id="UP000663843">
    <property type="component" value="Unassembled WGS sequence"/>
</dbReference>
<accession>A0A8H3B757</accession>
<sequence length="281" mass="31583">MEALFPHLRGKRKQGRSQSLPARRDPATLSEFEGGKSELLPNEHRETEFKYQSNPQAREAVPTPSTTRNSYPKPFDDWSYLEPDERGAELGEDARVWKVYVGETDKSDAELIDGWNKTLDVLLVFAALFSAISTTFLIDSSGMLKQDPNDVSAAALMVISQALVTIATHNYTTGPSAIPLPVQSNAPDFVPSKNAVIVNTLWYLSLSLSIATAFLAMLAKDWCHSFSANRTGQPRTQALRRQRKWKLIERWKMQELIVLLPSLMHLSLREFIPKEHIFAVG</sequence>
<reference evidence="4" key="1">
    <citation type="submission" date="2021-01" db="EMBL/GenBank/DDBJ databases">
        <authorList>
            <person name="Kaushik A."/>
        </authorList>
    </citation>
    <scope>NUCLEOTIDE SEQUENCE</scope>
    <source>
        <strain evidence="4">AG2-2IIIB</strain>
    </source>
</reference>